<proteinExistence type="predicted"/>
<evidence type="ECO:0000313" key="1">
    <source>
        <dbReference type="Proteomes" id="UP000887565"/>
    </source>
</evidence>
<organism evidence="1 2">
    <name type="scientific">Romanomermis culicivorax</name>
    <name type="common">Nematode worm</name>
    <dbReference type="NCBI Taxonomy" id="13658"/>
    <lineage>
        <taxon>Eukaryota</taxon>
        <taxon>Metazoa</taxon>
        <taxon>Ecdysozoa</taxon>
        <taxon>Nematoda</taxon>
        <taxon>Enoplea</taxon>
        <taxon>Dorylaimia</taxon>
        <taxon>Mermithida</taxon>
        <taxon>Mermithoidea</taxon>
        <taxon>Mermithidae</taxon>
        <taxon>Romanomermis</taxon>
    </lineage>
</organism>
<reference evidence="2" key="1">
    <citation type="submission" date="2022-11" db="UniProtKB">
        <authorList>
            <consortium name="WormBaseParasite"/>
        </authorList>
    </citation>
    <scope>IDENTIFICATION</scope>
</reference>
<name>A0A915JA60_ROMCU</name>
<dbReference type="AlphaFoldDB" id="A0A915JA60"/>
<sequence length="71" mass="8050">MPAERKEQFYGHIFFQSFIGRMPLKECLLCELCMLETDSILVKKLNLIINGTVADDLADSTKSDCESSKFS</sequence>
<evidence type="ECO:0000313" key="2">
    <source>
        <dbReference type="WBParaSite" id="nRc.2.0.1.t23369-RA"/>
    </source>
</evidence>
<dbReference type="Proteomes" id="UP000887565">
    <property type="component" value="Unplaced"/>
</dbReference>
<dbReference type="WBParaSite" id="nRc.2.0.1.t23369-RA">
    <property type="protein sequence ID" value="nRc.2.0.1.t23369-RA"/>
    <property type="gene ID" value="nRc.2.0.1.g23369"/>
</dbReference>
<keyword evidence="1" id="KW-1185">Reference proteome</keyword>
<protein>
    <submittedName>
        <fullName evidence="2">Uncharacterized protein</fullName>
    </submittedName>
</protein>
<accession>A0A915JA60</accession>